<gene>
    <name evidence="2" type="ORF">LSAA_3972</name>
</gene>
<dbReference type="EC" id="3.1.3.48" evidence="2"/>
<protein>
    <submittedName>
        <fullName evidence="2">E3.1.3.48</fullName>
        <ecNumber evidence="2">3.1.3.48</ecNumber>
    </submittedName>
</protein>
<keyword evidence="3" id="KW-1185">Reference proteome</keyword>
<dbReference type="InterPro" id="IPR003961">
    <property type="entry name" value="FN3_dom"/>
</dbReference>
<dbReference type="InterPro" id="IPR013783">
    <property type="entry name" value="Ig-like_fold"/>
</dbReference>
<evidence type="ECO:0000256" key="1">
    <source>
        <dbReference type="ARBA" id="ARBA00023319"/>
    </source>
</evidence>
<reference evidence="2" key="1">
    <citation type="submission" date="2021-02" db="EMBL/GenBank/DDBJ databases">
        <authorList>
            <person name="Bekaert M."/>
        </authorList>
    </citation>
    <scope>NUCLEOTIDE SEQUENCE</scope>
    <source>
        <strain evidence="2">IoA-00</strain>
    </source>
</reference>
<dbReference type="SUPFAM" id="SSF48726">
    <property type="entry name" value="Immunoglobulin"/>
    <property type="match status" value="1"/>
</dbReference>
<evidence type="ECO:0000313" key="2">
    <source>
        <dbReference type="EMBL" id="CAF2829037.1"/>
    </source>
</evidence>
<dbReference type="InterPro" id="IPR003599">
    <property type="entry name" value="Ig_sub"/>
</dbReference>
<dbReference type="AlphaFoldDB" id="A0A7R8CIG7"/>
<dbReference type="Gene3D" id="2.60.40.10">
    <property type="entry name" value="Immunoglobulins"/>
    <property type="match status" value="2"/>
</dbReference>
<keyword evidence="2" id="KW-0378">Hydrolase</keyword>
<dbReference type="PANTHER" id="PTHR14340:SF9">
    <property type="entry name" value="FIBRONECTIN TYPE-III DOMAIN-CONTAINING PROTEIN"/>
    <property type="match status" value="1"/>
</dbReference>
<name>A0A7R8CIG7_LEPSM</name>
<accession>A0A7R8CIG7</accession>
<dbReference type="InterPro" id="IPR003598">
    <property type="entry name" value="Ig_sub2"/>
</dbReference>
<keyword evidence="1" id="KW-0393">Immunoglobulin domain</keyword>
<dbReference type="InterPro" id="IPR036179">
    <property type="entry name" value="Ig-like_dom_sf"/>
</dbReference>
<dbReference type="PROSITE" id="PS50835">
    <property type="entry name" value="IG_LIKE"/>
    <property type="match status" value="1"/>
</dbReference>
<dbReference type="SMART" id="SM00408">
    <property type="entry name" value="IGc2"/>
    <property type="match status" value="1"/>
</dbReference>
<dbReference type="SUPFAM" id="SSF49265">
    <property type="entry name" value="Fibronectin type III"/>
    <property type="match status" value="1"/>
</dbReference>
<evidence type="ECO:0000313" key="3">
    <source>
        <dbReference type="Proteomes" id="UP000675881"/>
    </source>
</evidence>
<sequence length="732" mass="82521">MTVSKSADGALKTELIVFDDTINLTVFASPSVIDTTNGRESIGNSTEISCHYSGKPLPDIKWLSFDGKIILEDSLKYEISSEERSDSQIISYLKILNLQREDNGTYLCDGENEHGSFVAIMIVEVLDKPSVDLDFVTAVGMSSIYLNWTTKAWNSPIIDYFLKYRKIGSDNWVFYIDEKIPTSASSVVINDLDSNSSYYIELAAKNAIGVSEYNRYHSKVSTLDFNPSFVPKVSIKGLTWNFVSISWTTPENIKQKEHIHQYKLTRKTDESEVDMYQSSSRPPSYLWRHLDPATECGFPSSVVKGTTEDGLSGPPAKVEIYCRYDNISGTSFVDVKWSEPEKKYGKIQFYNVHLNGRADYVDQNGNIIRDDWGPKHKTEDSSIFHTRFDFLPSNTNYSVKSCMMKSTPPRPEILNRFQWFADSNIDGRGVFRLRIPKLSERSGKICCARVIVVKLKRGQTVLQLPHQSALQISTYSTVQNQEGGAYIAEIIGSDNIGQDILVGDGENVVSTNIGSCPSCQTGVRAQLLRESSKANKRFYLLNERSKTPRRLTKRFDKVPETEGLLVEDGFLSEDHNYTAFVEVIVVGDEIGRSGFMSIRRPGESPSVMVSPVNAILVSIPRKLLSIKGVEMDLRRSFRHFCSTWGRGGVGRRDHSQYLIITPETSPPEIKPISKDDLVAAFKERHKDSDYGFQAEFELLPDKFPDRTTLNCEMPINRVKNRAKTLGSVLRVL</sequence>
<dbReference type="PROSITE" id="PS50853">
    <property type="entry name" value="FN3"/>
    <property type="match status" value="1"/>
</dbReference>
<dbReference type="InterPro" id="IPR007110">
    <property type="entry name" value="Ig-like_dom"/>
</dbReference>
<organism evidence="2 3">
    <name type="scientific">Lepeophtheirus salmonis</name>
    <name type="common">Salmon louse</name>
    <name type="synonym">Caligus salmonis</name>
    <dbReference type="NCBI Taxonomy" id="72036"/>
    <lineage>
        <taxon>Eukaryota</taxon>
        <taxon>Metazoa</taxon>
        <taxon>Ecdysozoa</taxon>
        <taxon>Arthropoda</taxon>
        <taxon>Crustacea</taxon>
        <taxon>Multicrustacea</taxon>
        <taxon>Hexanauplia</taxon>
        <taxon>Copepoda</taxon>
        <taxon>Siphonostomatoida</taxon>
        <taxon>Caligidae</taxon>
        <taxon>Lepeophtheirus</taxon>
    </lineage>
</organism>
<dbReference type="InterPro" id="IPR013151">
    <property type="entry name" value="Immunoglobulin_dom"/>
</dbReference>
<proteinExistence type="predicted"/>
<dbReference type="EMBL" id="HG994592">
    <property type="protein sequence ID" value="CAF2829037.1"/>
    <property type="molecule type" value="Genomic_DNA"/>
</dbReference>
<dbReference type="Pfam" id="PF00047">
    <property type="entry name" value="ig"/>
    <property type="match status" value="1"/>
</dbReference>
<dbReference type="InterPro" id="IPR036116">
    <property type="entry name" value="FN3_sf"/>
</dbReference>
<dbReference type="SMART" id="SM00060">
    <property type="entry name" value="FN3"/>
    <property type="match status" value="2"/>
</dbReference>
<dbReference type="Pfam" id="PF00041">
    <property type="entry name" value="fn3"/>
    <property type="match status" value="1"/>
</dbReference>
<dbReference type="OrthoDB" id="6058203at2759"/>
<dbReference type="Proteomes" id="UP000675881">
    <property type="component" value="Chromosome 13"/>
</dbReference>
<dbReference type="SMART" id="SM00409">
    <property type="entry name" value="IG"/>
    <property type="match status" value="1"/>
</dbReference>
<dbReference type="PANTHER" id="PTHR14340">
    <property type="entry name" value="MICROFIBRIL-ASSOCIATED GLYCOPROTEIN 3"/>
    <property type="match status" value="1"/>
</dbReference>
<dbReference type="GO" id="GO:0004725">
    <property type="term" value="F:protein tyrosine phosphatase activity"/>
    <property type="evidence" value="ECO:0007669"/>
    <property type="project" value="UniProtKB-EC"/>
</dbReference>
<dbReference type="CDD" id="cd00063">
    <property type="entry name" value="FN3"/>
    <property type="match status" value="1"/>
</dbReference>